<dbReference type="Proteomes" id="UP001595829">
    <property type="component" value="Unassembled WGS sequence"/>
</dbReference>
<keyword evidence="1" id="KW-0472">Membrane</keyword>
<keyword evidence="1" id="KW-1133">Transmembrane helix</keyword>
<gene>
    <name evidence="2" type="ORF">ACFPM3_08500</name>
</gene>
<comment type="caution">
    <text evidence="2">The sequence shown here is derived from an EMBL/GenBank/DDBJ whole genome shotgun (WGS) entry which is preliminary data.</text>
</comment>
<keyword evidence="1" id="KW-0812">Transmembrane</keyword>
<dbReference type="EMBL" id="JBHSJD010000006">
    <property type="protein sequence ID" value="MFC5022177.1"/>
    <property type="molecule type" value="Genomic_DNA"/>
</dbReference>
<keyword evidence="3" id="KW-1185">Reference proteome</keyword>
<evidence type="ECO:0000256" key="1">
    <source>
        <dbReference type="SAM" id="Phobius"/>
    </source>
</evidence>
<evidence type="ECO:0000313" key="3">
    <source>
        <dbReference type="Proteomes" id="UP001595829"/>
    </source>
</evidence>
<organism evidence="2 3">
    <name type="scientific">Streptomyces coeruleoprunus</name>
    <dbReference type="NCBI Taxonomy" id="285563"/>
    <lineage>
        <taxon>Bacteria</taxon>
        <taxon>Bacillati</taxon>
        <taxon>Actinomycetota</taxon>
        <taxon>Actinomycetes</taxon>
        <taxon>Kitasatosporales</taxon>
        <taxon>Streptomycetaceae</taxon>
        <taxon>Streptomyces</taxon>
    </lineage>
</organism>
<proteinExistence type="predicted"/>
<feature type="transmembrane region" description="Helical" evidence="1">
    <location>
        <begin position="28"/>
        <end position="46"/>
    </location>
</feature>
<reference evidence="3" key="1">
    <citation type="journal article" date="2019" name="Int. J. Syst. Evol. Microbiol.">
        <title>The Global Catalogue of Microorganisms (GCM) 10K type strain sequencing project: providing services to taxonomists for standard genome sequencing and annotation.</title>
        <authorList>
            <consortium name="The Broad Institute Genomics Platform"/>
            <consortium name="The Broad Institute Genome Sequencing Center for Infectious Disease"/>
            <person name="Wu L."/>
            <person name="Ma J."/>
        </authorList>
    </citation>
    <scope>NUCLEOTIDE SEQUENCE [LARGE SCALE GENOMIC DNA]</scope>
    <source>
        <strain evidence="3">CGMCC 4.1648</strain>
    </source>
</reference>
<name>A0ABV9XF13_9ACTN</name>
<accession>A0ABV9XF13</accession>
<sequence>MDQGQQLAAAAGEAGRLFHFLLGLLPDWVQWTFIGLGGAWLLYLGATKLRRRLAGS</sequence>
<evidence type="ECO:0000313" key="2">
    <source>
        <dbReference type="EMBL" id="MFC5022177.1"/>
    </source>
</evidence>
<dbReference type="RefSeq" id="WP_345692686.1">
    <property type="nucleotide sequence ID" value="NZ_BAABIT010000001.1"/>
</dbReference>
<protein>
    <submittedName>
        <fullName evidence="2">Uncharacterized protein</fullName>
    </submittedName>
</protein>